<sequence length="154" mass="17341">MVHRERVGLHSPPPNPMEKKYEWIVENLAEETIHKLCVISSASLSPQLLSRQATLRRSTSCLHAASTMPHKATFRPGSKKHNFLPFKDKLGLIRKCEAGIAQCCYSWDSHDLANKHSPVEATMGDTHQRIAQEEYLSCNSSGNSLTPNTLKRYN</sequence>
<dbReference type="Proteomes" id="UP000324222">
    <property type="component" value="Unassembled WGS sequence"/>
</dbReference>
<evidence type="ECO:0000313" key="2">
    <source>
        <dbReference type="Proteomes" id="UP000324222"/>
    </source>
</evidence>
<dbReference type="EMBL" id="VSRR010003971">
    <property type="protein sequence ID" value="MPC38088.1"/>
    <property type="molecule type" value="Genomic_DNA"/>
</dbReference>
<accession>A0A5B7EYI7</accession>
<gene>
    <name evidence="1" type="ORF">E2C01_031589</name>
</gene>
<protein>
    <submittedName>
        <fullName evidence="1">Uncharacterized protein</fullName>
    </submittedName>
</protein>
<proteinExistence type="predicted"/>
<evidence type="ECO:0000313" key="1">
    <source>
        <dbReference type="EMBL" id="MPC38088.1"/>
    </source>
</evidence>
<comment type="caution">
    <text evidence="1">The sequence shown here is derived from an EMBL/GenBank/DDBJ whole genome shotgun (WGS) entry which is preliminary data.</text>
</comment>
<name>A0A5B7EYI7_PORTR</name>
<dbReference type="AlphaFoldDB" id="A0A5B7EYI7"/>
<reference evidence="1 2" key="1">
    <citation type="submission" date="2019-05" db="EMBL/GenBank/DDBJ databases">
        <title>Another draft genome of Portunus trituberculatus and its Hox gene families provides insights of decapod evolution.</title>
        <authorList>
            <person name="Jeong J.-H."/>
            <person name="Song I."/>
            <person name="Kim S."/>
            <person name="Choi T."/>
            <person name="Kim D."/>
            <person name="Ryu S."/>
            <person name="Kim W."/>
        </authorList>
    </citation>
    <scope>NUCLEOTIDE SEQUENCE [LARGE SCALE GENOMIC DNA]</scope>
    <source>
        <tissue evidence="1">Muscle</tissue>
    </source>
</reference>
<keyword evidence="2" id="KW-1185">Reference proteome</keyword>
<organism evidence="1 2">
    <name type="scientific">Portunus trituberculatus</name>
    <name type="common">Swimming crab</name>
    <name type="synonym">Neptunus trituberculatus</name>
    <dbReference type="NCBI Taxonomy" id="210409"/>
    <lineage>
        <taxon>Eukaryota</taxon>
        <taxon>Metazoa</taxon>
        <taxon>Ecdysozoa</taxon>
        <taxon>Arthropoda</taxon>
        <taxon>Crustacea</taxon>
        <taxon>Multicrustacea</taxon>
        <taxon>Malacostraca</taxon>
        <taxon>Eumalacostraca</taxon>
        <taxon>Eucarida</taxon>
        <taxon>Decapoda</taxon>
        <taxon>Pleocyemata</taxon>
        <taxon>Brachyura</taxon>
        <taxon>Eubrachyura</taxon>
        <taxon>Portunoidea</taxon>
        <taxon>Portunidae</taxon>
        <taxon>Portuninae</taxon>
        <taxon>Portunus</taxon>
    </lineage>
</organism>